<proteinExistence type="predicted"/>
<dbReference type="EMBL" id="PIPT01000003">
    <property type="protein sequence ID" value="RUO48691.1"/>
    <property type="molecule type" value="Genomic_DNA"/>
</dbReference>
<organism evidence="3 4">
    <name type="scientific">Pseudidiomarina aquimaris</name>
    <dbReference type="NCBI Taxonomy" id="641841"/>
    <lineage>
        <taxon>Bacteria</taxon>
        <taxon>Pseudomonadati</taxon>
        <taxon>Pseudomonadota</taxon>
        <taxon>Gammaproteobacteria</taxon>
        <taxon>Alteromonadales</taxon>
        <taxon>Idiomarinaceae</taxon>
        <taxon>Pseudidiomarina</taxon>
    </lineage>
</organism>
<comment type="caution">
    <text evidence="3">The sequence shown here is derived from an EMBL/GenBank/DDBJ whole genome shotgun (WGS) entry which is preliminary data.</text>
</comment>
<dbReference type="OrthoDB" id="6194490at2"/>
<feature type="chain" id="PRO_5019356320" description="DUF4097 domain-containing protein" evidence="1">
    <location>
        <begin position="27"/>
        <end position="321"/>
    </location>
</feature>
<feature type="signal peptide" evidence="1">
    <location>
        <begin position="1"/>
        <end position="26"/>
    </location>
</feature>
<dbReference type="AlphaFoldDB" id="A0A432XJ09"/>
<protein>
    <recommendedName>
        <fullName evidence="2">DUF4097 domain-containing protein</fullName>
    </recommendedName>
</protein>
<accession>A0A432XJ09</accession>
<evidence type="ECO:0000313" key="4">
    <source>
        <dbReference type="Proteomes" id="UP000286678"/>
    </source>
</evidence>
<evidence type="ECO:0000256" key="1">
    <source>
        <dbReference type="SAM" id="SignalP"/>
    </source>
</evidence>
<feature type="domain" description="DUF4097" evidence="2">
    <location>
        <begin position="44"/>
        <end position="317"/>
    </location>
</feature>
<evidence type="ECO:0000259" key="2">
    <source>
        <dbReference type="Pfam" id="PF13349"/>
    </source>
</evidence>
<name>A0A432XJ09_9GAMM</name>
<dbReference type="Proteomes" id="UP000286678">
    <property type="component" value="Unassembled WGS sequence"/>
</dbReference>
<keyword evidence="1" id="KW-0732">Signal</keyword>
<keyword evidence="4" id="KW-1185">Reference proteome</keyword>
<dbReference type="RefSeq" id="WP_126833331.1">
    <property type="nucleotide sequence ID" value="NZ_PIPT01000003.1"/>
</dbReference>
<dbReference type="Pfam" id="PF13349">
    <property type="entry name" value="DUF4097"/>
    <property type="match status" value="1"/>
</dbReference>
<dbReference type="InterPro" id="IPR025164">
    <property type="entry name" value="Toastrack_DUF4097"/>
</dbReference>
<sequence>MMKTLMNVVTSTVLMAGLVYSGLAEAKQQRVDERLAVPANVFVKIENMRGDVRIIGSNDNYAEVKGELDEYATGLTFSLDGSTLSIVVNMEDRRNFSGDHATDLSISLPMSAELNVEGVSTDFWLSNFNSDVRVNTVSGDLEAEKLNGDIRLNSVSGDVLGKSLAGTVQMKSVSGDIIDRDNQATKVRYGSTSGDVTADSSATEVEAETVSGDIEVALGNVRKLELRSVSGDAEASFTLLNNGRVSGESVSGDVKLTLAGDVNAKVNAEVSGGGNIINRLNGAKANESRWGVGAQLETTVGSGSGLIEVTSMSGDLVLRRN</sequence>
<reference evidence="4" key="1">
    <citation type="journal article" date="2018" name="Front. Microbiol.">
        <title>Genome-Based Analysis Reveals the Taxonomy and Diversity of the Family Idiomarinaceae.</title>
        <authorList>
            <person name="Liu Y."/>
            <person name="Lai Q."/>
            <person name="Shao Z."/>
        </authorList>
    </citation>
    <scope>NUCLEOTIDE SEQUENCE [LARGE SCALE GENOMIC DNA]</scope>
    <source>
        <strain evidence="4">SW15</strain>
    </source>
</reference>
<gene>
    <name evidence="3" type="ORF">CWE21_04830</name>
</gene>
<evidence type="ECO:0000313" key="3">
    <source>
        <dbReference type="EMBL" id="RUO48691.1"/>
    </source>
</evidence>